<keyword evidence="2" id="KW-1185">Reference proteome</keyword>
<accession>A0A1G6LW53</accession>
<dbReference type="AlphaFoldDB" id="A0A1G6LW53"/>
<reference evidence="2" key="1">
    <citation type="submission" date="2016-09" db="EMBL/GenBank/DDBJ databases">
        <authorList>
            <person name="Varghese N."/>
            <person name="Submissions S."/>
        </authorList>
    </citation>
    <scope>NUCLEOTIDE SEQUENCE [LARGE SCALE GENOMIC DNA]</scope>
    <source>
        <strain evidence="2">TNe-862</strain>
    </source>
</reference>
<evidence type="ECO:0000313" key="2">
    <source>
        <dbReference type="Proteomes" id="UP000198908"/>
    </source>
</evidence>
<gene>
    <name evidence="1" type="ORF">SAMN05421548_10746</name>
</gene>
<sequence>MSSRTTLTYDATPLKDHAIILNVLGLIDDYMESTEEEVDMFVTSAWTILKTIPHCDGQDCIVVSLPNMSTSDLMDGSHDVCVGVATLWYGHHPCLMLNDGLIGIDAETILDAHIEVGEPLLIVFDCEDGCVLTRTNFTAQLENQLKAIVAVKDFLPPAKRGDDGRSIRETKYTARDAAYFGFG</sequence>
<evidence type="ECO:0000313" key="1">
    <source>
        <dbReference type="EMBL" id="SDC46936.1"/>
    </source>
</evidence>
<dbReference type="EMBL" id="FMYQ01000007">
    <property type="protein sequence ID" value="SDC46936.1"/>
    <property type="molecule type" value="Genomic_DNA"/>
</dbReference>
<proteinExistence type="predicted"/>
<organism evidence="1 2">
    <name type="scientific">Paraburkholderia lycopersici</name>
    <dbReference type="NCBI Taxonomy" id="416944"/>
    <lineage>
        <taxon>Bacteria</taxon>
        <taxon>Pseudomonadati</taxon>
        <taxon>Pseudomonadota</taxon>
        <taxon>Betaproteobacteria</taxon>
        <taxon>Burkholderiales</taxon>
        <taxon>Burkholderiaceae</taxon>
        <taxon>Paraburkholderia</taxon>
    </lineage>
</organism>
<dbReference type="RefSeq" id="WP_091996567.1">
    <property type="nucleotide sequence ID" value="NZ_FMYQ01000007.1"/>
</dbReference>
<dbReference type="Proteomes" id="UP000198908">
    <property type="component" value="Unassembled WGS sequence"/>
</dbReference>
<name>A0A1G6LW53_9BURK</name>
<protein>
    <submittedName>
        <fullName evidence="1">Uncharacterized protein</fullName>
    </submittedName>
</protein>